<keyword evidence="3" id="KW-0804">Transcription</keyword>
<reference evidence="6" key="1">
    <citation type="journal article" date="2019" name="Int. J. Syst. Evol. Microbiol.">
        <title>The Global Catalogue of Microorganisms (GCM) 10K type strain sequencing project: providing services to taxonomists for standard genome sequencing and annotation.</title>
        <authorList>
            <consortium name="The Broad Institute Genomics Platform"/>
            <consortium name="The Broad Institute Genome Sequencing Center for Infectious Disease"/>
            <person name="Wu L."/>
            <person name="Ma J."/>
        </authorList>
    </citation>
    <scope>NUCLEOTIDE SEQUENCE [LARGE SCALE GENOMIC DNA]</scope>
    <source>
        <strain evidence="6">CGMCC 4.1641</strain>
    </source>
</reference>
<evidence type="ECO:0000256" key="1">
    <source>
        <dbReference type="ARBA" id="ARBA00023015"/>
    </source>
</evidence>
<dbReference type="EMBL" id="JBHSKJ010000004">
    <property type="protein sequence ID" value="MFC5144630.1"/>
    <property type="molecule type" value="Genomic_DNA"/>
</dbReference>
<dbReference type="RefSeq" id="WP_382038609.1">
    <property type="nucleotide sequence ID" value="NZ_JBHSKJ010000004.1"/>
</dbReference>
<dbReference type="Proteomes" id="UP001596222">
    <property type="component" value="Unassembled WGS sequence"/>
</dbReference>
<dbReference type="InterPro" id="IPR036388">
    <property type="entry name" value="WH-like_DNA-bd_sf"/>
</dbReference>
<dbReference type="InterPro" id="IPR001845">
    <property type="entry name" value="HTH_ArsR_DNA-bd_dom"/>
</dbReference>
<organism evidence="5 6">
    <name type="scientific">Streptomyces aureoversilis</name>
    <dbReference type="NCBI Taxonomy" id="67277"/>
    <lineage>
        <taxon>Bacteria</taxon>
        <taxon>Bacillati</taxon>
        <taxon>Actinomycetota</taxon>
        <taxon>Actinomycetes</taxon>
        <taxon>Kitasatosporales</taxon>
        <taxon>Streptomycetaceae</taxon>
        <taxon>Streptomyces</taxon>
    </lineage>
</organism>
<sequence length="347" mass="37429">MLRVHFTVEDLAQVQVMVLGPLAETQLSLRTVQQRDRAALFDGWRARTGPRISADRRETARFLSSPTGGLVDLFTLVGTAGCMDEGIERLISASDRRLRAEFSVLPRTRTRWAPWLAEATDADPRAVRRMAVALQGCHRAAVDPYWGRIDRHLEGEVARRGRLMVRGGVGALLDGLRPMALWQPPVLEIPGYRPLVHPEADFHLAGRPFLLAPSVFCGPVPQLFAGSQADTVVMVYPALNNPVDAAALWAPSTDARPVDAPVPPALSALLGRTRAIVLCVIADHPACTTTQLAQRAGISPASASEHATTLRSAGLTTLTRERKAALHTLTHLGLTLLNTNGSAPASS</sequence>
<name>A0ABV9ZWT5_9ACTN</name>
<comment type="caution">
    <text evidence="5">The sequence shown here is derived from an EMBL/GenBank/DDBJ whole genome shotgun (WGS) entry which is preliminary data.</text>
</comment>
<feature type="domain" description="HTH arsR-type" evidence="4">
    <location>
        <begin position="264"/>
        <end position="341"/>
    </location>
</feature>
<evidence type="ECO:0000313" key="6">
    <source>
        <dbReference type="Proteomes" id="UP001596222"/>
    </source>
</evidence>
<accession>A0ABV9ZWT5</accession>
<evidence type="ECO:0000313" key="5">
    <source>
        <dbReference type="EMBL" id="MFC5144630.1"/>
    </source>
</evidence>
<protein>
    <submittedName>
        <fullName evidence="5">Winged helix-turn-helix domain-containing protein</fullName>
    </submittedName>
</protein>
<dbReference type="CDD" id="cd00090">
    <property type="entry name" value="HTH_ARSR"/>
    <property type="match status" value="1"/>
</dbReference>
<dbReference type="InterPro" id="IPR036390">
    <property type="entry name" value="WH_DNA-bd_sf"/>
</dbReference>
<evidence type="ECO:0000256" key="3">
    <source>
        <dbReference type="ARBA" id="ARBA00023163"/>
    </source>
</evidence>
<evidence type="ECO:0000256" key="2">
    <source>
        <dbReference type="ARBA" id="ARBA00023125"/>
    </source>
</evidence>
<dbReference type="SUPFAM" id="SSF46785">
    <property type="entry name" value="Winged helix' DNA-binding domain"/>
    <property type="match status" value="1"/>
</dbReference>
<keyword evidence="2" id="KW-0238">DNA-binding</keyword>
<dbReference type="Gene3D" id="1.10.10.10">
    <property type="entry name" value="Winged helix-like DNA-binding domain superfamily/Winged helix DNA-binding domain"/>
    <property type="match status" value="1"/>
</dbReference>
<evidence type="ECO:0000259" key="4">
    <source>
        <dbReference type="SMART" id="SM00418"/>
    </source>
</evidence>
<keyword evidence="1" id="KW-0805">Transcription regulation</keyword>
<keyword evidence="6" id="KW-1185">Reference proteome</keyword>
<dbReference type="SMART" id="SM00418">
    <property type="entry name" value="HTH_ARSR"/>
    <property type="match status" value="1"/>
</dbReference>
<gene>
    <name evidence="5" type="ORF">ACFPP6_08060</name>
</gene>
<dbReference type="PANTHER" id="PTHR43132">
    <property type="entry name" value="ARSENICAL RESISTANCE OPERON REPRESSOR ARSR-RELATED"/>
    <property type="match status" value="1"/>
</dbReference>
<proteinExistence type="predicted"/>
<dbReference type="InterPro" id="IPR051011">
    <property type="entry name" value="Metal_resp_trans_reg"/>
</dbReference>
<dbReference type="PANTHER" id="PTHR43132:SF8">
    <property type="entry name" value="HTH-TYPE TRANSCRIPTIONAL REGULATOR KMTR"/>
    <property type="match status" value="1"/>
</dbReference>
<dbReference type="InterPro" id="IPR011991">
    <property type="entry name" value="ArsR-like_HTH"/>
</dbReference>